<comment type="catalytic activity">
    <reaction evidence="14 15">
        <text>FMN + ATP + H(+) = FAD + diphosphate</text>
        <dbReference type="Rhea" id="RHEA:17237"/>
        <dbReference type="ChEBI" id="CHEBI:15378"/>
        <dbReference type="ChEBI" id="CHEBI:30616"/>
        <dbReference type="ChEBI" id="CHEBI:33019"/>
        <dbReference type="ChEBI" id="CHEBI:57692"/>
        <dbReference type="ChEBI" id="CHEBI:58210"/>
        <dbReference type="EC" id="2.7.7.2"/>
    </reaction>
</comment>
<comment type="pathway">
    <text evidence="3 15">Cofactor biosynthesis; FMN biosynthesis; FMN from riboflavin (ATP route): step 1/1.</text>
</comment>
<keyword evidence="18" id="KW-1185">Reference proteome</keyword>
<comment type="similarity">
    <text evidence="15">Belongs to the ribF family.</text>
</comment>
<dbReference type="InterPro" id="IPR014729">
    <property type="entry name" value="Rossmann-like_a/b/a_fold"/>
</dbReference>
<dbReference type="GO" id="GO:0003919">
    <property type="term" value="F:FMN adenylyltransferase activity"/>
    <property type="evidence" value="ECO:0007669"/>
    <property type="project" value="UniProtKB-UniRule"/>
</dbReference>
<dbReference type="SUPFAM" id="SSF82114">
    <property type="entry name" value="Riboflavin kinase-like"/>
    <property type="match status" value="1"/>
</dbReference>
<dbReference type="PANTHER" id="PTHR22749">
    <property type="entry name" value="RIBOFLAVIN KINASE/FMN ADENYLYLTRANSFERASE"/>
    <property type="match status" value="1"/>
</dbReference>
<keyword evidence="10 15" id="KW-0274">FAD</keyword>
<dbReference type="InterPro" id="IPR002606">
    <property type="entry name" value="Riboflavin_kinase_bac"/>
</dbReference>
<keyword evidence="4 15" id="KW-0285">Flavoprotein</keyword>
<accession>A0A2V3ZX58</accession>
<dbReference type="GO" id="GO:0009398">
    <property type="term" value="P:FMN biosynthetic process"/>
    <property type="evidence" value="ECO:0007669"/>
    <property type="project" value="UniProtKB-UniRule"/>
</dbReference>
<evidence type="ECO:0000256" key="10">
    <source>
        <dbReference type="ARBA" id="ARBA00022827"/>
    </source>
</evidence>
<dbReference type="InterPro" id="IPR023468">
    <property type="entry name" value="Riboflavin_kinase"/>
</dbReference>
<dbReference type="OrthoDB" id="9803667at2"/>
<dbReference type="GO" id="GO:0006747">
    <property type="term" value="P:FAD biosynthetic process"/>
    <property type="evidence" value="ECO:0007669"/>
    <property type="project" value="UniProtKB-UniRule"/>
</dbReference>
<dbReference type="EMBL" id="QFLI01000005">
    <property type="protein sequence ID" value="PXY00831.1"/>
    <property type="molecule type" value="Genomic_DNA"/>
</dbReference>
<evidence type="ECO:0000256" key="11">
    <source>
        <dbReference type="ARBA" id="ARBA00022840"/>
    </source>
</evidence>
<evidence type="ECO:0000256" key="12">
    <source>
        <dbReference type="ARBA" id="ARBA00023268"/>
    </source>
</evidence>
<keyword evidence="7 15" id="KW-0548">Nucleotidyltransferase</keyword>
<keyword evidence="11 15" id="KW-0067">ATP-binding</keyword>
<dbReference type="Gene3D" id="3.40.50.620">
    <property type="entry name" value="HUPs"/>
    <property type="match status" value="1"/>
</dbReference>
<organism evidence="17 18">
    <name type="scientific">Marinifilum breve</name>
    <dbReference type="NCBI Taxonomy" id="2184082"/>
    <lineage>
        <taxon>Bacteria</taxon>
        <taxon>Pseudomonadati</taxon>
        <taxon>Bacteroidota</taxon>
        <taxon>Bacteroidia</taxon>
        <taxon>Marinilabiliales</taxon>
        <taxon>Marinifilaceae</taxon>
    </lineage>
</organism>
<dbReference type="Proteomes" id="UP000248079">
    <property type="component" value="Unassembled WGS sequence"/>
</dbReference>
<comment type="pathway">
    <text evidence="2 15">Cofactor biosynthesis; FAD biosynthesis; FAD from FMN: step 1/1.</text>
</comment>
<dbReference type="Pfam" id="PF01687">
    <property type="entry name" value="Flavokinase"/>
    <property type="match status" value="1"/>
</dbReference>
<dbReference type="PIRSF" id="PIRSF004491">
    <property type="entry name" value="FAD_Synth"/>
    <property type="match status" value="1"/>
</dbReference>
<evidence type="ECO:0000256" key="13">
    <source>
        <dbReference type="ARBA" id="ARBA00047880"/>
    </source>
</evidence>
<feature type="domain" description="Riboflavin kinase" evidence="16">
    <location>
        <begin position="182"/>
        <end position="309"/>
    </location>
</feature>
<dbReference type="AlphaFoldDB" id="A0A2V3ZX58"/>
<reference evidence="17 18" key="1">
    <citation type="submission" date="2018-05" db="EMBL/GenBank/DDBJ databases">
        <title>Marinifilum breve JC075T sp. nov., a marine bacterium isolated from Yongle Blue Hole in the South China Sea.</title>
        <authorList>
            <person name="Fu T."/>
        </authorList>
    </citation>
    <scope>NUCLEOTIDE SEQUENCE [LARGE SCALE GENOMIC DNA]</scope>
    <source>
        <strain evidence="17 18">JC075</strain>
    </source>
</reference>
<dbReference type="UniPathway" id="UPA00276">
    <property type="reaction ID" value="UER00406"/>
</dbReference>
<evidence type="ECO:0000256" key="4">
    <source>
        <dbReference type="ARBA" id="ARBA00022630"/>
    </source>
</evidence>
<dbReference type="EC" id="2.7.1.26" evidence="15"/>
<evidence type="ECO:0000256" key="1">
    <source>
        <dbReference type="ARBA" id="ARBA00002121"/>
    </source>
</evidence>
<dbReference type="RefSeq" id="WP_110361197.1">
    <property type="nucleotide sequence ID" value="NZ_QFLI01000005.1"/>
</dbReference>
<dbReference type="NCBIfam" id="NF004160">
    <property type="entry name" value="PRK05627.1-3"/>
    <property type="match status" value="1"/>
</dbReference>
<keyword evidence="6 15" id="KW-0808">Transferase</keyword>
<keyword evidence="9 15" id="KW-0418">Kinase</keyword>
<dbReference type="GO" id="GO:0005524">
    <property type="term" value="F:ATP binding"/>
    <property type="evidence" value="ECO:0007669"/>
    <property type="project" value="UniProtKB-UniRule"/>
</dbReference>
<dbReference type="InterPro" id="IPR015864">
    <property type="entry name" value="FAD_synthase"/>
</dbReference>
<dbReference type="InterPro" id="IPR015865">
    <property type="entry name" value="Riboflavin_kinase_bac/euk"/>
</dbReference>
<dbReference type="Pfam" id="PF06574">
    <property type="entry name" value="FAD_syn"/>
    <property type="match status" value="1"/>
</dbReference>
<sequence length="310" mass="35755">MKIYTDLKDFSALNPVVTIGTFDGVHLGHRKVIRRLQELAHRVKGETVIFTFYPHPRLVLNKENNGLRLINTLEEKKVLLEAAGIDHLVIYPFTKEFSQLSYIEFVEQILVKQLGMKYLVVGYDHRFGHNREGKYEDLKVFADQLNFKIERQDVLNMDAINVSSTKIRKAIGEGDINTANKYLGYRFFIKGDVVDGKKLGSKIGFPTANIDPQESYKLVPKDGVYAVKVDIDDKRYLGMLNIGVRPTVNNQLDNRSIEVNIFDFDQDIYYKNITIHFYKRIRNEQFFASIDELKAQLAKDKESVVELLGK</sequence>
<comment type="catalytic activity">
    <reaction evidence="13 15">
        <text>riboflavin + ATP = FMN + ADP + H(+)</text>
        <dbReference type="Rhea" id="RHEA:14357"/>
        <dbReference type="ChEBI" id="CHEBI:15378"/>
        <dbReference type="ChEBI" id="CHEBI:30616"/>
        <dbReference type="ChEBI" id="CHEBI:57986"/>
        <dbReference type="ChEBI" id="CHEBI:58210"/>
        <dbReference type="ChEBI" id="CHEBI:456216"/>
        <dbReference type="EC" id="2.7.1.26"/>
    </reaction>
</comment>
<dbReference type="EC" id="2.7.7.2" evidence="15"/>
<dbReference type="SUPFAM" id="SSF52374">
    <property type="entry name" value="Nucleotidylyl transferase"/>
    <property type="match status" value="1"/>
</dbReference>
<evidence type="ECO:0000256" key="2">
    <source>
        <dbReference type="ARBA" id="ARBA00004726"/>
    </source>
</evidence>
<keyword evidence="8 15" id="KW-0547">Nucleotide-binding</keyword>
<evidence type="ECO:0000256" key="15">
    <source>
        <dbReference type="PIRNR" id="PIRNR004491"/>
    </source>
</evidence>
<dbReference type="CDD" id="cd02064">
    <property type="entry name" value="FAD_synthetase_N"/>
    <property type="match status" value="1"/>
</dbReference>
<gene>
    <name evidence="17" type="ORF">DF185_13100</name>
</gene>
<dbReference type="NCBIfam" id="NF004162">
    <property type="entry name" value="PRK05627.1-5"/>
    <property type="match status" value="1"/>
</dbReference>
<evidence type="ECO:0000256" key="8">
    <source>
        <dbReference type="ARBA" id="ARBA00022741"/>
    </source>
</evidence>
<dbReference type="GO" id="GO:0009231">
    <property type="term" value="P:riboflavin biosynthetic process"/>
    <property type="evidence" value="ECO:0007669"/>
    <property type="project" value="InterPro"/>
</dbReference>
<dbReference type="FunFam" id="3.40.50.620:FF:000021">
    <property type="entry name" value="Riboflavin biosynthesis protein"/>
    <property type="match status" value="1"/>
</dbReference>
<evidence type="ECO:0000256" key="5">
    <source>
        <dbReference type="ARBA" id="ARBA00022643"/>
    </source>
</evidence>
<dbReference type="PANTHER" id="PTHR22749:SF6">
    <property type="entry name" value="RIBOFLAVIN KINASE"/>
    <property type="match status" value="1"/>
</dbReference>
<evidence type="ECO:0000259" key="16">
    <source>
        <dbReference type="SMART" id="SM00904"/>
    </source>
</evidence>
<dbReference type="InterPro" id="IPR023465">
    <property type="entry name" value="Riboflavin_kinase_dom_sf"/>
</dbReference>
<keyword evidence="12" id="KW-0511">Multifunctional enzyme</keyword>
<evidence type="ECO:0000256" key="7">
    <source>
        <dbReference type="ARBA" id="ARBA00022695"/>
    </source>
</evidence>
<comment type="caution">
    <text evidence="17">The sequence shown here is derived from an EMBL/GenBank/DDBJ whole genome shotgun (WGS) entry which is preliminary data.</text>
</comment>
<comment type="function">
    <text evidence="1">Catalyzes the phosphorylation of riboflavin to FMN followed by the adenylation of FMN to FAD.</text>
</comment>
<proteinExistence type="inferred from homology"/>
<dbReference type="GO" id="GO:0008531">
    <property type="term" value="F:riboflavin kinase activity"/>
    <property type="evidence" value="ECO:0007669"/>
    <property type="project" value="UniProtKB-UniRule"/>
</dbReference>
<dbReference type="NCBIfam" id="TIGR00083">
    <property type="entry name" value="ribF"/>
    <property type="match status" value="1"/>
</dbReference>
<protein>
    <recommendedName>
        <fullName evidence="15">Riboflavin biosynthesis protein</fullName>
    </recommendedName>
    <domain>
        <recommendedName>
            <fullName evidence="15">Riboflavin kinase</fullName>
            <ecNumber evidence="15">2.7.1.26</ecNumber>
        </recommendedName>
        <alternativeName>
            <fullName evidence="15">Flavokinase</fullName>
        </alternativeName>
    </domain>
    <domain>
        <recommendedName>
            <fullName evidence="15">FMN adenylyltransferase</fullName>
            <ecNumber evidence="15">2.7.7.2</ecNumber>
        </recommendedName>
        <alternativeName>
            <fullName evidence="15">FAD pyrophosphorylase</fullName>
        </alternativeName>
        <alternativeName>
            <fullName evidence="15">FAD synthase</fullName>
        </alternativeName>
    </domain>
</protein>
<evidence type="ECO:0000313" key="17">
    <source>
        <dbReference type="EMBL" id="PXY00831.1"/>
    </source>
</evidence>
<evidence type="ECO:0000256" key="6">
    <source>
        <dbReference type="ARBA" id="ARBA00022679"/>
    </source>
</evidence>
<keyword evidence="5 15" id="KW-0288">FMN</keyword>
<evidence type="ECO:0000313" key="18">
    <source>
        <dbReference type="Proteomes" id="UP000248079"/>
    </source>
</evidence>
<evidence type="ECO:0000256" key="9">
    <source>
        <dbReference type="ARBA" id="ARBA00022777"/>
    </source>
</evidence>
<evidence type="ECO:0000256" key="14">
    <source>
        <dbReference type="ARBA" id="ARBA00049494"/>
    </source>
</evidence>
<dbReference type="UniPathway" id="UPA00277">
    <property type="reaction ID" value="UER00407"/>
</dbReference>
<name>A0A2V3ZX58_9BACT</name>
<evidence type="ECO:0000256" key="3">
    <source>
        <dbReference type="ARBA" id="ARBA00005201"/>
    </source>
</evidence>
<dbReference type="Gene3D" id="2.40.30.30">
    <property type="entry name" value="Riboflavin kinase-like"/>
    <property type="match status" value="1"/>
</dbReference>
<dbReference type="SMART" id="SM00904">
    <property type="entry name" value="Flavokinase"/>
    <property type="match status" value="1"/>
</dbReference>